<reference evidence="20 21" key="1">
    <citation type="journal article" date="2019" name="Genome Biol. Evol.">
        <title>Insights into the evolution of the New World diploid cottons (Gossypium, subgenus Houzingenia) based on genome sequencing.</title>
        <authorList>
            <person name="Grover C.E."/>
            <person name="Arick M.A. 2nd"/>
            <person name="Thrash A."/>
            <person name="Conover J.L."/>
            <person name="Sanders W.S."/>
            <person name="Peterson D.G."/>
            <person name="Frelichowski J.E."/>
            <person name="Scheffler J.A."/>
            <person name="Scheffler B.E."/>
            <person name="Wendel J.F."/>
        </authorList>
    </citation>
    <scope>NUCLEOTIDE SEQUENCE [LARGE SCALE GENOMIC DNA]</scope>
    <source>
        <strain evidence="20">1</strain>
        <tissue evidence="20">Leaf</tissue>
    </source>
</reference>
<evidence type="ECO:0000256" key="9">
    <source>
        <dbReference type="ARBA" id="ARBA00022909"/>
    </source>
</evidence>
<dbReference type="Proteomes" id="UP000593576">
    <property type="component" value="Unassembled WGS sequence"/>
</dbReference>
<comment type="caution">
    <text evidence="20">The sequence shown here is derived from an EMBL/GenBank/DDBJ whole genome shotgun (WGS) entry which is preliminary data.</text>
</comment>
<organism evidence="20 21">
    <name type="scientific">Gossypium schwendimanii</name>
    <name type="common">Cotton</name>
    <dbReference type="NCBI Taxonomy" id="34291"/>
    <lineage>
        <taxon>Eukaryota</taxon>
        <taxon>Viridiplantae</taxon>
        <taxon>Streptophyta</taxon>
        <taxon>Embryophyta</taxon>
        <taxon>Tracheophyta</taxon>
        <taxon>Spermatophyta</taxon>
        <taxon>Magnoliopsida</taxon>
        <taxon>eudicotyledons</taxon>
        <taxon>Gunneridae</taxon>
        <taxon>Pentapetalae</taxon>
        <taxon>rosids</taxon>
        <taxon>malvids</taxon>
        <taxon>Malvales</taxon>
        <taxon>Malvaceae</taxon>
        <taxon>Malvoideae</taxon>
        <taxon>Gossypium</taxon>
    </lineage>
</organism>
<comment type="catalytic activity">
    <reaction evidence="1">
        <text>chorismate + L-glutamine = 4-amino-4-deoxychorismate + L-glutamate</text>
        <dbReference type="Rhea" id="RHEA:11672"/>
        <dbReference type="ChEBI" id="CHEBI:29748"/>
        <dbReference type="ChEBI" id="CHEBI:29985"/>
        <dbReference type="ChEBI" id="CHEBI:58359"/>
        <dbReference type="ChEBI" id="CHEBI:58406"/>
        <dbReference type="EC" id="2.6.1.85"/>
    </reaction>
</comment>
<evidence type="ECO:0000259" key="19">
    <source>
        <dbReference type="Pfam" id="PF04715"/>
    </source>
</evidence>
<dbReference type="EMBL" id="JABFAF010000011">
    <property type="protein sequence ID" value="MBA0869996.1"/>
    <property type="molecule type" value="Genomic_DNA"/>
</dbReference>
<evidence type="ECO:0000256" key="11">
    <source>
        <dbReference type="ARBA" id="ARBA00022962"/>
    </source>
</evidence>
<evidence type="ECO:0000256" key="6">
    <source>
        <dbReference type="ARBA" id="ARBA00022528"/>
    </source>
</evidence>
<dbReference type="GO" id="GO:0046820">
    <property type="term" value="F:4-amino-4-deoxychorismate synthase activity"/>
    <property type="evidence" value="ECO:0007669"/>
    <property type="project" value="UniProtKB-EC"/>
</dbReference>
<comment type="function">
    <text evidence="15">Bifunctional enzyme that catalyzes the biosynthesis of 4-amino-4-deoxychorismate (ADC) from chorismate and glutamine. In the first step, a glutamine amidotransferase generates ammonia that is channelled between the binding sites of glutamine and chorismate and used along with chorismate in the second step, catalyzed by aminodeoxychorismate synthase, to produce ADC. Required for the synthesis of 4-aminobenzoate (PABA), an important component in tetrahydrofolate biosynthesis. Does not possess ADC lyase activity.</text>
</comment>
<dbReference type="Gene3D" id="3.40.50.880">
    <property type="match status" value="1"/>
</dbReference>
<gene>
    <name evidence="20" type="ORF">Goshw_006290</name>
</gene>
<evidence type="ECO:0000313" key="20">
    <source>
        <dbReference type="EMBL" id="MBA0869996.1"/>
    </source>
</evidence>
<evidence type="ECO:0000256" key="3">
    <source>
        <dbReference type="ARBA" id="ARBA00005009"/>
    </source>
</evidence>
<feature type="domain" description="Anthranilate synthase component I N-terminal" evidence="19">
    <location>
        <begin position="496"/>
        <end position="645"/>
    </location>
</feature>
<dbReference type="InterPro" id="IPR006221">
    <property type="entry name" value="TrpG/PapA_dom"/>
</dbReference>
<keyword evidence="6" id="KW-0150">Chloroplast</keyword>
<dbReference type="PANTHER" id="PTHR11236">
    <property type="entry name" value="AMINOBENZOATE/ANTHRANILATE SYNTHASE"/>
    <property type="match status" value="1"/>
</dbReference>
<dbReference type="InterPro" id="IPR019999">
    <property type="entry name" value="Anth_synth_I-like"/>
</dbReference>
<dbReference type="GO" id="GO:0046656">
    <property type="term" value="P:folic acid biosynthetic process"/>
    <property type="evidence" value="ECO:0007669"/>
    <property type="project" value="UniProtKB-KW"/>
</dbReference>
<dbReference type="InterPro" id="IPR015890">
    <property type="entry name" value="Chorismate_C"/>
</dbReference>
<name>A0A7J9MGT2_GOSSC</name>
<evidence type="ECO:0000256" key="13">
    <source>
        <dbReference type="ARBA" id="ARBA00031329"/>
    </source>
</evidence>
<dbReference type="GO" id="GO:0009507">
    <property type="term" value="C:chloroplast"/>
    <property type="evidence" value="ECO:0007669"/>
    <property type="project" value="UniProtKB-SubCell"/>
</dbReference>
<keyword evidence="12" id="KW-0511">Multifunctional enzyme</keyword>
<dbReference type="PRINTS" id="PR00097">
    <property type="entry name" value="ANTSNTHASEII"/>
</dbReference>
<evidence type="ECO:0000313" key="21">
    <source>
        <dbReference type="Proteomes" id="UP000593576"/>
    </source>
</evidence>
<evidence type="ECO:0000256" key="1">
    <source>
        <dbReference type="ARBA" id="ARBA00001000"/>
    </source>
</evidence>
<dbReference type="CDD" id="cd01743">
    <property type="entry name" value="GATase1_Anthranilate_Synthase"/>
    <property type="match status" value="1"/>
</dbReference>
<dbReference type="Pfam" id="PF04715">
    <property type="entry name" value="Anth_synt_I_N"/>
    <property type="match status" value="1"/>
</dbReference>
<evidence type="ECO:0000256" key="12">
    <source>
        <dbReference type="ARBA" id="ARBA00023268"/>
    </source>
</evidence>
<evidence type="ECO:0000256" key="2">
    <source>
        <dbReference type="ARBA" id="ARBA00004229"/>
    </source>
</evidence>
<evidence type="ECO:0000259" key="17">
    <source>
        <dbReference type="Pfam" id="PF00117"/>
    </source>
</evidence>
<dbReference type="Pfam" id="PF00117">
    <property type="entry name" value="GATase"/>
    <property type="match status" value="2"/>
</dbReference>
<dbReference type="SUPFAM" id="SSF56322">
    <property type="entry name" value="ADC synthase"/>
    <property type="match status" value="2"/>
</dbReference>
<dbReference type="PRINTS" id="PR00096">
    <property type="entry name" value="GATASE"/>
</dbReference>
<feature type="domain" description="Glutamine amidotransferase" evidence="17">
    <location>
        <begin position="290"/>
        <end position="329"/>
    </location>
</feature>
<evidence type="ECO:0000259" key="18">
    <source>
        <dbReference type="Pfam" id="PF00425"/>
    </source>
</evidence>
<dbReference type="GO" id="GO:0046654">
    <property type="term" value="P:tetrahydrofolate biosynthetic process"/>
    <property type="evidence" value="ECO:0007669"/>
    <property type="project" value="UniProtKB-UniPathway"/>
</dbReference>
<dbReference type="EC" id="2.6.1.85" evidence="5"/>
<dbReference type="Gene3D" id="3.60.120.10">
    <property type="entry name" value="Anthranilate synthase"/>
    <property type="match status" value="2"/>
</dbReference>
<keyword evidence="8" id="KW-0808">Transferase</keyword>
<evidence type="ECO:0000256" key="7">
    <source>
        <dbReference type="ARBA" id="ARBA00022640"/>
    </source>
</evidence>
<keyword evidence="11" id="KW-0315">Glutamine amidotransferase</keyword>
<feature type="domain" description="Chorismate-utilising enzyme C-terminal" evidence="18">
    <location>
        <begin position="902"/>
        <end position="1050"/>
    </location>
</feature>
<comment type="subcellular location">
    <subcellularLocation>
        <location evidence="2">Plastid</location>
        <location evidence="2">Chloroplast</location>
    </subcellularLocation>
</comment>
<comment type="pathway">
    <text evidence="3">Cofactor biosynthesis; tetrahydrofolate biosynthesis; 4-aminobenzoate from chorismate: step 1/2.</text>
</comment>
<evidence type="ECO:0000256" key="10">
    <source>
        <dbReference type="ARBA" id="ARBA00022946"/>
    </source>
</evidence>
<dbReference type="InterPro" id="IPR029062">
    <property type="entry name" value="Class_I_gatase-like"/>
</dbReference>
<dbReference type="SUPFAM" id="SSF52317">
    <property type="entry name" value="Class I glutamine amidotransferase-like"/>
    <property type="match status" value="1"/>
</dbReference>
<dbReference type="NCBIfam" id="TIGR00566">
    <property type="entry name" value="trpG_papA"/>
    <property type="match status" value="1"/>
</dbReference>
<keyword evidence="10" id="KW-0809">Transit peptide</keyword>
<feature type="domain" description="Chorismate-utilising enzyme C-terminal" evidence="18">
    <location>
        <begin position="700"/>
        <end position="809"/>
    </location>
</feature>
<evidence type="ECO:0000256" key="14">
    <source>
        <dbReference type="ARBA" id="ARBA00031904"/>
    </source>
</evidence>
<dbReference type="InterPro" id="IPR005801">
    <property type="entry name" value="ADC_synthase"/>
</dbReference>
<accession>A0A7J9MGT2</accession>
<dbReference type="FunFam" id="3.40.50.880:FF:000072">
    <property type="entry name" value="Aminodeoxychorismate synthase, chloroplastic"/>
    <property type="match status" value="1"/>
</dbReference>
<evidence type="ECO:0000256" key="5">
    <source>
        <dbReference type="ARBA" id="ARBA00013139"/>
    </source>
</evidence>
<dbReference type="UniPathway" id="UPA00077">
    <property type="reaction ID" value="UER00149"/>
</dbReference>
<keyword evidence="9" id="KW-0289">Folate biosynthesis</keyword>
<dbReference type="PRINTS" id="PR00099">
    <property type="entry name" value="CPSGATASE"/>
</dbReference>
<protein>
    <recommendedName>
        <fullName evidence="5">aminodeoxychorismate synthase</fullName>
        <ecNumber evidence="5">2.6.1.85</ecNumber>
    </recommendedName>
    <alternativeName>
        <fullName evidence="13 16">Para-aminobenzoate synthase</fullName>
    </alternativeName>
    <alternativeName>
        <fullName evidence="14">p-aminobenzoic acid synthase</fullName>
    </alternativeName>
</protein>
<evidence type="ECO:0000256" key="16">
    <source>
        <dbReference type="ARBA" id="ARBA00078510"/>
    </source>
</evidence>
<feature type="domain" description="Glutamine amidotransferase" evidence="17">
    <location>
        <begin position="88"/>
        <end position="250"/>
    </location>
</feature>
<dbReference type="OrthoDB" id="64220at2759"/>
<keyword evidence="21" id="KW-1185">Reference proteome</keyword>
<dbReference type="AlphaFoldDB" id="A0A7J9MGT2"/>
<dbReference type="Pfam" id="PF00425">
    <property type="entry name" value="Chorismate_bind"/>
    <property type="match status" value="2"/>
</dbReference>
<dbReference type="PROSITE" id="PS51273">
    <property type="entry name" value="GATASE_TYPE_1"/>
    <property type="match status" value="1"/>
</dbReference>
<dbReference type="GO" id="GO:0008153">
    <property type="term" value="P:4-aminobenzoate biosynthetic process"/>
    <property type="evidence" value="ECO:0007669"/>
    <property type="project" value="TreeGrafter"/>
</dbReference>
<evidence type="ECO:0000256" key="15">
    <source>
        <dbReference type="ARBA" id="ARBA00060092"/>
    </source>
</evidence>
<comment type="similarity">
    <text evidence="4">In the C-terminal section; belongs to the anthranilate synthase component I family.</text>
</comment>
<sequence>MGFTLCSSSELSYPSLEGLRNAKANPVASKSFTRAGGYIKKHYFLSSYSDARKLVISSHLVPGHLEGSFMGKKRQVEPRKKLEFVRTLLIDNYDSYTYNIYQELSVINGVPPVVVRNDELTWKDICCLLYEDCAFDNIVISPGPGSPTCPADIGVCRQLLLECWDIPILGVCLGHQALGYAHGAQIIHASEPIHGRLSEIEHNGCNLFANIPSGRNSRFKVVRYHSLVIDAESLPKELIPIAWTASDDTLSFLETQKFDAIPDAYESERQKANSDSFSAKNGSYWGHVNGTKSRKVVMGIRHATWPHYGVQFHPESVATTYGRQIFKNFREITKDYWLQMSSSFSSDRNIHYTGKMKLLQKYNCCTTCVVDLLSILNEKKNFLSHTPFLLSTIEGDAYASLSSKLVLASMQVPHATGLFGAVHTGRQSVKKADFRVNGEGCSSGQFMRGANQRNLGFLDMVNILPPSLGAKFLRLKWRKFGHLASEVGGARNIFTELFGKNKAENTFWLDSSSTEKGRARFSFMGGKGGDLWKQLTFRLSEQSDTAGERGHLLIEDTKGFTCSKILEEGFFEYLNKELLSLCHEEKDYEGLPFDFYGGFIGYIGYNLKVECGAASNAHKSTTPDACFFFADNLVVIDHHTNDVYVLSLQEGNTTKTQWLDDTEKKLVSLKGSATRQLHERISKPVANSPHEAGFLSEKSQKQYVSDVEKCLEYIKDGESYELCLTTQFRKCIGEVDPLRLYLHLREKNPAPYASWLNFSKENLCICSSSPERFLRLDRNGILEAKPIKGTIARGTTPEEDERLKLQLQYSYTVKRKRNPWSRGGMLAIISYVEETSLNIVVLKGTDGFSDGVGLVAYHLKLVVERIDPSRYAIFIDAFMFEGNLLDWRFSLSPSPSLSLSLCSEKDQAENLMIVDLLRNDLGRVCEPGTVHVPHLMEVESYATVHTMVSTIRGKKQSNVSAVDCIKAAFPGGSMTGAPKLRSMELLDSIESCSRGIYSGSIGFFSYNQTFDLNIVIRTVVIHENEATIGAGGAIVALSDPEKEYEEMVLKTRAPANAVMEF</sequence>
<dbReference type="InterPro" id="IPR006805">
    <property type="entry name" value="Anth_synth_I_N"/>
</dbReference>
<evidence type="ECO:0000256" key="4">
    <source>
        <dbReference type="ARBA" id="ARBA00005970"/>
    </source>
</evidence>
<keyword evidence="7" id="KW-0934">Plastid</keyword>
<dbReference type="GO" id="GO:0000162">
    <property type="term" value="P:L-tryptophan biosynthetic process"/>
    <property type="evidence" value="ECO:0007669"/>
    <property type="project" value="TreeGrafter"/>
</dbReference>
<dbReference type="InterPro" id="IPR017926">
    <property type="entry name" value="GATASE"/>
</dbReference>
<proteinExistence type="inferred from homology"/>
<evidence type="ECO:0000256" key="8">
    <source>
        <dbReference type="ARBA" id="ARBA00022679"/>
    </source>
</evidence>
<dbReference type="PANTHER" id="PTHR11236:SF18">
    <property type="entry name" value="AMINODEOXYCHORISMATE SYNTHASE"/>
    <property type="match status" value="1"/>
</dbReference>